<protein>
    <recommendedName>
        <fullName evidence="3">RNase H type-1 domain-containing protein</fullName>
    </recommendedName>
</protein>
<dbReference type="Proteomes" id="UP001054945">
    <property type="component" value="Unassembled WGS sequence"/>
</dbReference>
<dbReference type="Gene3D" id="3.30.420.10">
    <property type="entry name" value="Ribonuclease H-like superfamily/Ribonuclease H"/>
    <property type="match status" value="1"/>
</dbReference>
<dbReference type="InterPro" id="IPR036397">
    <property type="entry name" value="RNaseH_sf"/>
</dbReference>
<comment type="caution">
    <text evidence="1">The sequence shown here is derived from an EMBL/GenBank/DDBJ whole genome shotgun (WGS) entry which is preliminary data.</text>
</comment>
<dbReference type="EMBL" id="BPLR01015608">
    <property type="protein sequence ID" value="GIY77334.1"/>
    <property type="molecule type" value="Genomic_DNA"/>
</dbReference>
<gene>
    <name evidence="1" type="ORF">CEXT_482201</name>
</gene>
<keyword evidence="2" id="KW-1185">Reference proteome</keyword>
<name>A0AAV4W560_CAEEX</name>
<dbReference type="GO" id="GO:0003676">
    <property type="term" value="F:nucleic acid binding"/>
    <property type="evidence" value="ECO:0007669"/>
    <property type="project" value="InterPro"/>
</dbReference>
<evidence type="ECO:0000313" key="1">
    <source>
        <dbReference type="EMBL" id="GIY77334.1"/>
    </source>
</evidence>
<reference evidence="1 2" key="1">
    <citation type="submission" date="2021-06" db="EMBL/GenBank/DDBJ databases">
        <title>Caerostris extrusa draft genome.</title>
        <authorList>
            <person name="Kono N."/>
            <person name="Arakawa K."/>
        </authorList>
    </citation>
    <scope>NUCLEOTIDE SEQUENCE [LARGE SCALE GENOMIC DNA]</scope>
</reference>
<evidence type="ECO:0000313" key="2">
    <source>
        <dbReference type="Proteomes" id="UP001054945"/>
    </source>
</evidence>
<proteinExistence type="predicted"/>
<dbReference type="SUPFAM" id="SSF53098">
    <property type="entry name" value="Ribonuclease H-like"/>
    <property type="match status" value="1"/>
</dbReference>
<organism evidence="1 2">
    <name type="scientific">Caerostris extrusa</name>
    <name type="common">Bark spider</name>
    <name type="synonym">Caerostris bankana</name>
    <dbReference type="NCBI Taxonomy" id="172846"/>
    <lineage>
        <taxon>Eukaryota</taxon>
        <taxon>Metazoa</taxon>
        <taxon>Ecdysozoa</taxon>
        <taxon>Arthropoda</taxon>
        <taxon>Chelicerata</taxon>
        <taxon>Arachnida</taxon>
        <taxon>Araneae</taxon>
        <taxon>Araneomorphae</taxon>
        <taxon>Entelegynae</taxon>
        <taxon>Araneoidea</taxon>
        <taxon>Araneidae</taxon>
        <taxon>Caerostris</taxon>
    </lineage>
</organism>
<dbReference type="AlphaFoldDB" id="A0AAV4W560"/>
<evidence type="ECO:0008006" key="3">
    <source>
        <dbReference type="Google" id="ProtNLM"/>
    </source>
</evidence>
<sequence>MDLSCSDSLNGGARVFSIFFFYDPVGRGAMFDGKIAAFRTALSQLHCHLDKFTSDAILCNSMATLLAIVSDNNPLKHGILDCRLHLQNLTFLEKNITLQWVLTHCIVPGNEKVDYLAKKDALIMQSTSRSLPFYAIKHLVKKSIKSPCLEGPY</sequence>
<dbReference type="InterPro" id="IPR012337">
    <property type="entry name" value="RNaseH-like_sf"/>
</dbReference>
<accession>A0AAV4W560</accession>